<sequence>MASDADGRTPLSDTPRGRDALVFAPVEHQPDGLALDSELSDEVIGYRAEAIAERPEPLLEIGGRFLSSGPIPAGVELPTGQVFQPSLIVFGDLRSAVQSHDSGSDVRTEWANRLDLFANLSLSGTERVLLGLRPIDGERGQFTGYSLEPDEDSGWESGFNSRIRTLYFEGEFGELFPGLDDGDRHALDYGLTIGRVPLLVQDGFLVDDDVDLLGVTRNSLTAEGVSNLRLTGLVGWSGVDQGGGADGETGAMVGLLTAADTSLFDSSMALDLLFVDGHQRDSDACYLGGSSVQRLGVLDTTFRVATSVPLHGDTPSATAGTLLASEVAYTLEGREHVVYANGFWSIDQFSSAARGPDRGDAVARIGILFEPVGMGTFGIPLGGALSDTVGGALGYQHFLNGTRGQIVFEIGGRGSLEGEHESALALGARYQRAFGQHQVLRLDAFVATREGDDSSQGIRAEWRVKF</sequence>
<dbReference type="Proteomes" id="UP000316921">
    <property type="component" value="Chromosome"/>
</dbReference>
<dbReference type="AlphaFoldDB" id="A0A518BQD0"/>
<organism evidence="1 2">
    <name type="scientific">Engelhardtia mirabilis</name>
    <dbReference type="NCBI Taxonomy" id="2528011"/>
    <lineage>
        <taxon>Bacteria</taxon>
        <taxon>Pseudomonadati</taxon>
        <taxon>Planctomycetota</taxon>
        <taxon>Planctomycetia</taxon>
        <taxon>Planctomycetia incertae sedis</taxon>
        <taxon>Engelhardtia</taxon>
    </lineage>
</organism>
<evidence type="ECO:0000313" key="2">
    <source>
        <dbReference type="Proteomes" id="UP000316921"/>
    </source>
</evidence>
<name>A0A518BQD0_9BACT</name>
<dbReference type="EMBL" id="CP036287">
    <property type="protein sequence ID" value="QDU69186.1"/>
    <property type="molecule type" value="Genomic_DNA"/>
</dbReference>
<reference evidence="1 2" key="1">
    <citation type="submission" date="2019-02" db="EMBL/GenBank/DDBJ databases">
        <title>Deep-cultivation of Planctomycetes and their phenomic and genomic characterization uncovers novel biology.</title>
        <authorList>
            <person name="Wiegand S."/>
            <person name="Jogler M."/>
            <person name="Boedeker C."/>
            <person name="Pinto D."/>
            <person name="Vollmers J."/>
            <person name="Rivas-Marin E."/>
            <person name="Kohn T."/>
            <person name="Peeters S.H."/>
            <person name="Heuer A."/>
            <person name="Rast P."/>
            <person name="Oberbeckmann S."/>
            <person name="Bunk B."/>
            <person name="Jeske O."/>
            <person name="Meyerdierks A."/>
            <person name="Storesund J.E."/>
            <person name="Kallscheuer N."/>
            <person name="Luecker S."/>
            <person name="Lage O.M."/>
            <person name="Pohl T."/>
            <person name="Merkel B.J."/>
            <person name="Hornburger P."/>
            <person name="Mueller R.-W."/>
            <person name="Bruemmer F."/>
            <person name="Labrenz M."/>
            <person name="Spormann A.M."/>
            <person name="Op den Camp H."/>
            <person name="Overmann J."/>
            <person name="Amann R."/>
            <person name="Jetten M.S.M."/>
            <person name="Mascher T."/>
            <person name="Medema M.H."/>
            <person name="Devos D.P."/>
            <person name="Kaster A.-K."/>
            <person name="Ovreas L."/>
            <person name="Rohde M."/>
            <person name="Galperin M.Y."/>
            <person name="Jogler C."/>
        </authorList>
    </citation>
    <scope>NUCLEOTIDE SEQUENCE [LARGE SCALE GENOMIC DNA]</scope>
    <source>
        <strain evidence="1 2">Pla133</strain>
    </source>
</reference>
<evidence type="ECO:0000313" key="1">
    <source>
        <dbReference type="EMBL" id="QDU69186.1"/>
    </source>
</evidence>
<proteinExistence type="predicted"/>
<keyword evidence="2" id="KW-1185">Reference proteome</keyword>
<dbReference type="KEGG" id="pbap:Pla133_43030"/>
<accession>A0A518BQD0</accession>
<gene>
    <name evidence="1" type="ORF">Pla133_43030</name>
</gene>
<protein>
    <submittedName>
        <fullName evidence="1">Uncharacterized protein</fullName>
    </submittedName>
</protein>